<evidence type="ECO:0000259" key="9">
    <source>
        <dbReference type="PROSITE" id="PS00631"/>
    </source>
</evidence>
<feature type="binding site" evidence="8">
    <location>
        <position position="267"/>
    </location>
    <ligand>
        <name>Mn(2+)</name>
        <dbReference type="ChEBI" id="CHEBI:29035"/>
        <label>2</label>
    </ligand>
</feature>
<dbReference type="EC" id="3.4.11.1" evidence="8"/>
<dbReference type="HAMAP" id="MF_00181">
    <property type="entry name" value="Cytosol_peptidase_M17"/>
    <property type="match status" value="1"/>
</dbReference>
<dbReference type="Proteomes" id="UP001501821">
    <property type="component" value="Unassembled WGS sequence"/>
</dbReference>
<evidence type="ECO:0000256" key="1">
    <source>
        <dbReference type="ARBA" id="ARBA00000135"/>
    </source>
</evidence>
<comment type="catalytic activity">
    <reaction evidence="2 8">
        <text>Release of an N-terminal amino acid, preferentially leucine, but not glutamic or aspartic acids.</text>
        <dbReference type="EC" id="3.4.11.10"/>
    </reaction>
</comment>
<evidence type="ECO:0000256" key="3">
    <source>
        <dbReference type="ARBA" id="ARBA00009528"/>
    </source>
</evidence>
<dbReference type="InterPro" id="IPR011356">
    <property type="entry name" value="Leucine_aapep/pepB"/>
</dbReference>
<feature type="binding site" evidence="8">
    <location>
        <position position="349"/>
    </location>
    <ligand>
        <name>Mn(2+)</name>
        <dbReference type="ChEBI" id="CHEBI:29035"/>
        <label>1</label>
    </ligand>
</feature>
<dbReference type="PANTHER" id="PTHR11963:SF23">
    <property type="entry name" value="CYTOSOL AMINOPEPTIDASE"/>
    <property type="match status" value="1"/>
</dbReference>
<dbReference type="CDD" id="cd00433">
    <property type="entry name" value="Peptidase_M17"/>
    <property type="match status" value="1"/>
</dbReference>
<feature type="binding site" evidence="8">
    <location>
        <position position="351"/>
    </location>
    <ligand>
        <name>Mn(2+)</name>
        <dbReference type="ChEBI" id="CHEBI:29035"/>
        <label>1</label>
    </ligand>
</feature>
<comment type="caution">
    <text evidence="10">The sequence shown here is derived from an EMBL/GenBank/DDBJ whole genome shotgun (WGS) entry which is preliminary data.</text>
</comment>
<dbReference type="Pfam" id="PF00883">
    <property type="entry name" value="Peptidase_M17"/>
    <property type="match status" value="1"/>
</dbReference>
<dbReference type="InterPro" id="IPR043472">
    <property type="entry name" value="Macro_dom-like"/>
</dbReference>
<evidence type="ECO:0000256" key="7">
    <source>
        <dbReference type="ARBA" id="ARBA00049972"/>
    </source>
</evidence>
<name>A0ABP7I3D6_9ACTN</name>
<dbReference type="PRINTS" id="PR00481">
    <property type="entry name" value="LAMNOPPTDASE"/>
</dbReference>
<dbReference type="SUPFAM" id="SSF52949">
    <property type="entry name" value="Macro domain-like"/>
    <property type="match status" value="1"/>
</dbReference>
<comment type="cofactor">
    <cofactor evidence="8">
        <name>Mn(2+)</name>
        <dbReference type="ChEBI" id="CHEBI:29035"/>
    </cofactor>
    <text evidence="8">Binds 2 manganese ions per subunit.</text>
</comment>
<keyword evidence="5 8" id="KW-0645">Protease</keyword>
<feature type="domain" description="Cytosol aminopeptidase" evidence="9">
    <location>
        <begin position="347"/>
        <end position="354"/>
    </location>
</feature>
<feature type="binding site" evidence="8">
    <location>
        <position position="272"/>
    </location>
    <ligand>
        <name>Mn(2+)</name>
        <dbReference type="ChEBI" id="CHEBI:29035"/>
        <label>2</label>
    </ligand>
</feature>
<feature type="active site" evidence="8">
    <location>
        <position position="279"/>
    </location>
</feature>
<keyword evidence="6 8" id="KW-0378">Hydrolase</keyword>
<evidence type="ECO:0000256" key="5">
    <source>
        <dbReference type="ARBA" id="ARBA00022670"/>
    </source>
</evidence>
<gene>
    <name evidence="8" type="primary">pepA</name>
    <name evidence="10" type="ORF">GCM10022242_11690</name>
</gene>
<accession>A0ABP7I3D6</accession>
<evidence type="ECO:0000256" key="6">
    <source>
        <dbReference type="ARBA" id="ARBA00022801"/>
    </source>
</evidence>
<evidence type="ECO:0000313" key="11">
    <source>
        <dbReference type="Proteomes" id="UP001501821"/>
    </source>
</evidence>
<dbReference type="PANTHER" id="PTHR11963">
    <property type="entry name" value="LEUCINE AMINOPEPTIDASE-RELATED"/>
    <property type="match status" value="1"/>
</dbReference>
<comment type="similarity">
    <text evidence="3 8">Belongs to the peptidase M17 family.</text>
</comment>
<dbReference type="SUPFAM" id="SSF53187">
    <property type="entry name" value="Zn-dependent exopeptidases"/>
    <property type="match status" value="1"/>
</dbReference>
<comment type="subcellular location">
    <subcellularLocation>
        <location evidence="8">Cytoplasm</location>
    </subcellularLocation>
</comment>
<reference evidence="11" key="1">
    <citation type="journal article" date="2019" name="Int. J. Syst. Evol. Microbiol.">
        <title>The Global Catalogue of Microorganisms (GCM) 10K type strain sequencing project: providing services to taxonomists for standard genome sequencing and annotation.</title>
        <authorList>
            <consortium name="The Broad Institute Genomics Platform"/>
            <consortium name="The Broad Institute Genome Sequencing Center for Infectious Disease"/>
            <person name="Wu L."/>
            <person name="Ma J."/>
        </authorList>
    </citation>
    <scope>NUCLEOTIDE SEQUENCE [LARGE SCALE GENOMIC DNA]</scope>
    <source>
        <strain evidence="11">JCM 16953</strain>
    </source>
</reference>
<evidence type="ECO:0000256" key="8">
    <source>
        <dbReference type="HAMAP-Rule" id="MF_00181"/>
    </source>
</evidence>
<evidence type="ECO:0000256" key="2">
    <source>
        <dbReference type="ARBA" id="ARBA00000967"/>
    </source>
</evidence>
<dbReference type="PROSITE" id="PS00631">
    <property type="entry name" value="CYTOSOL_AP"/>
    <property type="match status" value="1"/>
</dbReference>
<proteinExistence type="inferred from homology"/>
<keyword evidence="8" id="KW-0479">Metal-binding</keyword>
<comment type="catalytic activity">
    <reaction evidence="1 8">
        <text>Release of an N-terminal amino acid, Xaa-|-Yaa-, in which Xaa is preferably Leu, but may be other amino acids including Pro although not Arg or Lys, and Yaa may be Pro. Amino acid amides and methyl esters are also readily hydrolyzed, but rates on arylamides are exceedingly low.</text>
        <dbReference type="EC" id="3.4.11.1"/>
    </reaction>
</comment>
<dbReference type="Gene3D" id="3.40.630.10">
    <property type="entry name" value="Zn peptidases"/>
    <property type="match status" value="1"/>
</dbReference>
<organism evidence="10 11">
    <name type="scientific">Nocardioides panacisoli</name>
    <dbReference type="NCBI Taxonomy" id="627624"/>
    <lineage>
        <taxon>Bacteria</taxon>
        <taxon>Bacillati</taxon>
        <taxon>Actinomycetota</taxon>
        <taxon>Actinomycetes</taxon>
        <taxon>Propionibacteriales</taxon>
        <taxon>Nocardioidaceae</taxon>
        <taxon>Nocardioides</taxon>
    </lineage>
</organism>
<dbReference type="GO" id="GO:0004177">
    <property type="term" value="F:aminopeptidase activity"/>
    <property type="evidence" value="ECO:0007669"/>
    <property type="project" value="UniProtKB-KW"/>
</dbReference>
<dbReference type="Pfam" id="PF02789">
    <property type="entry name" value="Peptidase_M17_N"/>
    <property type="match status" value="1"/>
</dbReference>
<dbReference type="NCBIfam" id="NF002073">
    <property type="entry name" value="PRK00913.1-2"/>
    <property type="match status" value="1"/>
</dbReference>
<keyword evidence="4 8" id="KW-0031">Aminopeptidase</keyword>
<keyword evidence="11" id="KW-1185">Reference proteome</keyword>
<evidence type="ECO:0000313" key="10">
    <source>
        <dbReference type="EMBL" id="GAA3810837.1"/>
    </source>
</evidence>
<feature type="binding site" evidence="8">
    <location>
        <position position="272"/>
    </location>
    <ligand>
        <name>Mn(2+)</name>
        <dbReference type="ChEBI" id="CHEBI:29035"/>
        <label>1</label>
    </ligand>
</feature>
<dbReference type="EMBL" id="BAABAH010000003">
    <property type="protein sequence ID" value="GAA3810837.1"/>
    <property type="molecule type" value="Genomic_DNA"/>
</dbReference>
<sequence length="514" mass="51623">MLRSASPAKTRAEAVVVGVVPGDEGSSGGAGLAAGAEDVASAYGRRLRGLLATVGATGRAGEVVKVPTSGTIASPLLVLVGLGTQDPGPADVRRAAGAAARTVTNAASVALALPADTPDLVGAVVDGYRLGGYAFAGYKAAARDTAPAEVVVLSPAARRKEAVVAFEEAEVVAEAVATARDWVNTPPVDLTPPELADRIVAAVGATSKRLKGTGLAVTVEVLDEDRLAELGCGGILAVGAGSEAPPRLVEIGYAPEGATTHLALVGKGITFDAGGLTIKPAASMPTTKDDMAGAAAVVQATLAIALLGLPVRVSAYAALAENMISGAAMRPGDVVTTYAGTTVEVTNTDAEGRLVLADALGRAVESAPDLVVDVATLTAHMTSALGDRLAGVMGSDEVVDRVLAAAEAAGEDMWPMPIPEVMEERLHASAIADLLQHDWVRWGGALYAAAFVRAFTGGLPWAHLDIAGTAYNRGGPTGHWPAGATGYGVSTLVELARSLTAPADEPDPPVSAPS</sequence>
<dbReference type="InterPro" id="IPR000819">
    <property type="entry name" value="Peptidase_M17_C"/>
</dbReference>
<dbReference type="EC" id="3.4.11.10" evidence="8"/>
<keyword evidence="8" id="KW-0464">Manganese</keyword>
<dbReference type="Gene3D" id="3.40.220.10">
    <property type="entry name" value="Leucine Aminopeptidase, subunit E, domain 1"/>
    <property type="match status" value="1"/>
</dbReference>
<feature type="active site" evidence="8">
    <location>
        <position position="353"/>
    </location>
</feature>
<feature type="binding site" evidence="8">
    <location>
        <position position="351"/>
    </location>
    <ligand>
        <name>Mn(2+)</name>
        <dbReference type="ChEBI" id="CHEBI:29035"/>
        <label>2</label>
    </ligand>
</feature>
<dbReference type="InterPro" id="IPR008283">
    <property type="entry name" value="Peptidase_M17_N"/>
</dbReference>
<evidence type="ECO:0000256" key="4">
    <source>
        <dbReference type="ARBA" id="ARBA00022438"/>
    </source>
</evidence>
<protein>
    <recommendedName>
        <fullName evidence="8">Probable cytosol aminopeptidase</fullName>
        <ecNumber evidence="8">3.4.11.1</ecNumber>
    </recommendedName>
    <alternativeName>
        <fullName evidence="8">Leucine aminopeptidase</fullName>
        <shortName evidence="8">LAP</shortName>
        <ecNumber evidence="8">3.4.11.10</ecNumber>
    </alternativeName>
    <alternativeName>
        <fullName evidence="8">Leucyl aminopeptidase</fullName>
    </alternativeName>
</protein>
<keyword evidence="8" id="KW-0963">Cytoplasm</keyword>
<comment type="function">
    <text evidence="7 8">Presumably involved in the processing and regular turnover of intracellular proteins. Catalyzes the removal of unsubstituted N-terminal amino acids from various peptides.</text>
</comment>
<feature type="binding site" evidence="8">
    <location>
        <position position="290"/>
    </location>
    <ligand>
        <name>Mn(2+)</name>
        <dbReference type="ChEBI" id="CHEBI:29035"/>
        <label>2</label>
    </ligand>
</feature>
<dbReference type="InterPro" id="IPR023042">
    <property type="entry name" value="Peptidase_M17_leu_NH2_pept"/>
</dbReference>